<reference evidence="1 2" key="1">
    <citation type="journal article" date="2018" name="Elife">
        <title>Discovery and characterization of a prevalent human gut bacterial enzyme sufficient for the inactivation of a family of plant toxins.</title>
        <authorList>
            <person name="Koppel N."/>
            <person name="Bisanz J.E."/>
            <person name="Pandelia M.E."/>
            <person name="Turnbaugh P.J."/>
            <person name="Balskus E.P."/>
        </authorList>
    </citation>
    <scope>NUCLEOTIDE SEQUENCE [LARGE SCALE GENOMIC DNA]</scope>
    <source>
        <strain evidence="1 2">FAA1-1-60AUCSF</strain>
    </source>
</reference>
<proteinExistence type="predicted"/>
<dbReference type="AlphaFoldDB" id="A0A369NCH2"/>
<gene>
    <name evidence="1" type="ORF">C1871_00840</name>
</gene>
<evidence type="ECO:0000313" key="1">
    <source>
        <dbReference type="EMBL" id="RDB89047.1"/>
    </source>
</evidence>
<evidence type="ECO:0000313" key="2">
    <source>
        <dbReference type="Proteomes" id="UP000253857"/>
    </source>
</evidence>
<dbReference type="RefSeq" id="WP_035585329.1">
    <property type="nucleotide sequence ID" value="NZ_PPTY01000001.1"/>
</dbReference>
<accession>A0A369NCH2</accession>
<dbReference type="Proteomes" id="UP000253857">
    <property type="component" value="Unassembled WGS sequence"/>
</dbReference>
<protein>
    <submittedName>
        <fullName evidence="1">Uncharacterized protein</fullName>
    </submittedName>
</protein>
<comment type="caution">
    <text evidence="1">The sequence shown here is derived from an EMBL/GenBank/DDBJ whole genome shotgun (WGS) entry which is preliminary data.</text>
</comment>
<name>A0A369NCH2_EGGLN</name>
<organism evidence="1 2">
    <name type="scientific">Eggerthella lenta</name>
    <name type="common">Eubacterium lentum</name>
    <dbReference type="NCBI Taxonomy" id="84112"/>
    <lineage>
        <taxon>Bacteria</taxon>
        <taxon>Bacillati</taxon>
        <taxon>Actinomycetota</taxon>
        <taxon>Coriobacteriia</taxon>
        <taxon>Eggerthellales</taxon>
        <taxon>Eggerthellaceae</taxon>
        <taxon>Eggerthella</taxon>
    </lineage>
</organism>
<sequence>MVPIGYMIRAALRCDTALSRAMLRACGVPVPRRFRTGSIALVDECDGIAECFANHGSPMDGRR</sequence>
<dbReference type="EMBL" id="PPTY01000001">
    <property type="protein sequence ID" value="RDB89047.1"/>
    <property type="molecule type" value="Genomic_DNA"/>
</dbReference>